<evidence type="ECO:0000313" key="1">
    <source>
        <dbReference type="EMBL" id="KAK8195875.1"/>
    </source>
</evidence>
<comment type="caution">
    <text evidence="1">The sequence shown here is derived from an EMBL/GenBank/DDBJ whole genome shotgun (WGS) entry which is preliminary data.</text>
</comment>
<accession>A0ACC3S4G4</accession>
<dbReference type="EMBL" id="JAMKPW020000042">
    <property type="protein sequence ID" value="KAK8195875.1"/>
    <property type="molecule type" value="Genomic_DNA"/>
</dbReference>
<reference evidence="1" key="1">
    <citation type="submission" date="2024-02" db="EMBL/GenBank/DDBJ databases">
        <title>Metagenome Assembled Genome of Zalaria obscura JY119.</title>
        <authorList>
            <person name="Vighnesh L."/>
            <person name="Jagadeeshwari U."/>
            <person name="Venkata Ramana C."/>
            <person name="Sasikala C."/>
        </authorList>
    </citation>
    <scope>NUCLEOTIDE SEQUENCE</scope>
    <source>
        <strain evidence="1">JY119</strain>
    </source>
</reference>
<proteinExistence type="predicted"/>
<keyword evidence="2" id="KW-1185">Reference proteome</keyword>
<evidence type="ECO:0000313" key="2">
    <source>
        <dbReference type="Proteomes" id="UP001320706"/>
    </source>
</evidence>
<sequence length="825" mass="88904">MNRGQGGFYHDSLSSGTLLLGVMLASYVAEAGSPQVNRDGSLTMLRVRMLLPTLVGAFLTVLSGIVHAQASYGVTPNSSLAGAIYKDASQPVESRVSDLLARMTTEEKMAQLMQGDISNWLNTTDGSFNQSGLVANMQTKAGMFYVGYPISWEWLAKNIKIGQDYLLNNTRLGIPAFVQTEGIHGFLIGNATIFNSPIAYGCSFNRQLIQQMAEQIGIEAAALGVSQLFAPLADLARELRYGRVEETNSEDPYLAGEVAYHYVQGLQSRNVSATVKHFAAYSNPEQGLNTGPVHGGDRERRTTWLPPFKRAIIDAGAYSIMSAYHSYDGIPAIADYEILTEILRDEWGYKYWVTSDAGATDRLSNPFEVCAVGDMECITLNALPAGSDVEMGGGSFNFRTIPALVTSGQLNISTVNTAVSRLLRAKFALGLFENPYPAAPQNQWSRLINTPAAKQLARDLDKESIVLLQNPDKTLPLAKDQKIAVIGPMAHGFMNYGDYVVYRSQYRGVTPLDGIRATVGPSANATITYAQGCERWSNDQSGFPAAIAAAKAADVAVVVQELWEGLNATTGEHVDLSSLNLVGAQSALVQAIIDTDTPTVVVFSSGKPVTETWISNTTASLVQQFYPSEQGGNALADVLFGDYNPSGKLAVSFPHDAGTLPIFYDYLNSGRVTSPGFVGADGNLYFGHQYVLNTPQPWFPFGYGLSYTTFDYSNVTLSATNVTASSSLTATVSVTNNGTVDGTEVVQMYVKDMISSVVVPNMQLKGFEKVFVPAGQTKSVSIGLNVSDVGLWNREMKYVVEPGEFVVFVGASSADLRGNASFFVA</sequence>
<gene>
    <name evidence="1" type="ORF">M8818_007026</name>
</gene>
<protein>
    <submittedName>
        <fullName evidence="1">Uncharacterized protein</fullName>
    </submittedName>
</protein>
<name>A0ACC3S4G4_9PEZI</name>
<dbReference type="Proteomes" id="UP001320706">
    <property type="component" value="Unassembled WGS sequence"/>
</dbReference>
<organism evidence="1 2">
    <name type="scientific">Zalaria obscura</name>
    <dbReference type="NCBI Taxonomy" id="2024903"/>
    <lineage>
        <taxon>Eukaryota</taxon>
        <taxon>Fungi</taxon>
        <taxon>Dikarya</taxon>
        <taxon>Ascomycota</taxon>
        <taxon>Pezizomycotina</taxon>
        <taxon>Dothideomycetes</taxon>
        <taxon>Dothideomycetidae</taxon>
        <taxon>Dothideales</taxon>
        <taxon>Zalariaceae</taxon>
        <taxon>Zalaria</taxon>
    </lineage>
</organism>